<reference evidence="5" key="1">
    <citation type="submission" date="2020-02" db="EMBL/GenBank/DDBJ databases">
        <title>Streptomyces sp. ASO4wet.</title>
        <authorList>
            <person name="Risdian C."/>
            <person name="Landwehr W."/>
            <person name="Schupp P."/>
            <person name="Wink J."/>
        </authorList>
    </citation>
    <scope>NUCLEOTIDE SEQUENCE [LARGE SCALE GENOMIC DNA]</scope>
    <source>
        <strain evidence="5">ASO4wet</strain>
    </source>
</reference>
<feature type="region of interest" description="Disordered" evidence="3">
    <location>
        <begin position="90"/>
        <end position="162"/>
    </location>
</feature>
<keyword evidence="5" id="KW-1185">Reference proteome</keyword>
<name>A0A7T1T781_9ACTN</name>
<feature type="compositionally biased region" description="Basic and acidic residues" evidence="3">
    <location>
        <begin position="135"/>
        <end position="145"/>
    </location>
</feature>
<evidence type="ECO:0000256" key="3">
    <source>
        <dbReference type="SAM" id="MobiDB-lite"/>
    </source>
</evidence>
<protein>
    <recommendedName>
        <fullName evidence="6">Zinc-finger domain-containing protein</fullName>
    </recommendedName>
</protein>
<feature type="compositionally biased region" description="Polar residues" evidence="3">
    <location>
        <begin position="194"/>
        <end position="212"/>
    </location>
</feature>
<evidence type="ECO:0000256" key="1">
    <source>
        <dbReference type="ARBA" id="ARBA00023015"/>
    </source>
</evidence>
<dbReference type="KEGG" id="sbat:G4Z16_16130"/>
<accession>A0A7T1T781</accession>
<dbReference type="RefSeq" id="WP_197351480.1">
    <property type="nucleotide sequence ID" value="NZ_CP048882.1"/>
</dbReference>
<dbReference type="Proteomes" id="UP000595046">
    <property type="component" value="Chromosome"/>
</dbReference>
<proteinExistence type="predicted"/>
<feature type="region of interest" description="Disordered" evidence="3">
    <location>
        <begin position="218"/>
        <end position="259"/>
    </location>
</feature>
<evidence type="ECO:0008006" key="6">
    <source>
        <dbReference type="Google" id="ProtNLM"/>
    </source>
</evidence>
<gene>
    <name evidence="4" type="ORF">G4Z16_16130</name>
</gene>
<feature type="region of interest" description="Disordered" evidence="3">
    <location>
        <begin position="194"/>
        <end position="213"/>
    </location>
</feature>
<keyword evidence="2" id="KW-0804">Transcription</keyword>
<keyword evidence="1" id="KW-0805">Transcription regulation</keyword>
<dbReference type="EMBL" id="CP048882">
    <property type="protein sequence ID" value="QPP07669.1"/>
    <property type="molecule type" value="Genomic_DNA"/>
</dbReference>
<dbReference type="InterPro" id="IPR041916">
    <property type="entry name" value="Anti_sigma_zinc_sf"/>
</dbReference>
<evidence type="ECO:0000256" key="2">
    <source>
        <dbReference type="ARBA" id="ARBA00023163"/>
    </source>
</evidence>
<dbReference type="Gene3D" id="1.10.10.1320">
    <property type="entry name" value="Anti-sigma factor, zinc-finger domain"/>
    <property type="match status" value="1"/>
</dbReference>
<organism evidence="4 5">
    <name type="scientific">Streptomyces bathyalis</name>
    <dbReference type="NCBI Taxonomy" id="2710756"/>
    <lineage>
        <taxon>Bacteria</taxon>
        <taxon>Bacillati</taxon>
        <taxon>Actinomycetota</taxon>
        <taxon>Actinomycetes</taxon>
        <taxon>Kitasatosporales</taxon>
        <taxon>Streptomycetaceae</taxon>
        <taxon>Streptomyces</taxon>
    </lineage>
</organism>
<evidence type="ECO:0000313" key="4">
    <source>
        <dbReference type="EMBL" id="QPP07669.1"/>
    </source>
</evidence>
<evidence type="ECO:0000313" key="5">
    <source>
        <dbReference type="Proteomes" id="UP000595046"/>
    </source>
</evidence>
<sequence length="332" mass="34301">MTPTPFTPGARNIDGHPDVAEISALDEDLLPRDRSSELRAHLAGCRLCADVLTSLEEIRDSLGTLPDASSMPEDIAGRIDAALAAEATLGSPRGDGAVVSRETDATSDRSAAYAKPGREAAAHRHSAAAVSRETSASRRPADRPAGRPSGGGTGPGRHRPARRVRRWRSAILAGAGAVVALGLGSVVLQSMNDSAPPTAGSGSDASERTQAGSALEKQVHGLLAKHAARESSQGNGDGPSRDFKTQESQGNTPLAGGAASMPSCVRAGIGRSGTPLAVDQHASYKGETAYLVVLPNQDDAQRVDAYVVDPSCVRDEGTGPGEVLTRHTYDRP</sequence>
<dbReference type="AlphaFoldDB" id="A0A7T1T781"/>